<keyword evidence="2" id="KW-1185">Reference proteome</keyword>
<evidence type="ECO:0000313" key="1">
    <source>
        <dbReference type="EMBL" id="KAI3755539.1"/>
    </source>
</evidence>
<protein>
    <submittedName>
        <fullName evidence="1">Uncharacterized protein</fullName>
    </submittedName>
</protein>
<evidence type="ECO:0000313" key="2">
    <source>
        <dbReference type="Proteomes" id="UP001056120"/>
    </source>
</evidence>
<organism evidence="1 2">
    <name type="scientific">Smallanthus sonchifolius</name>
    <dbReference type="NCBI Taxonomy" id="185202"/>
    <lineage>
        <taxon>Eukaryota</taxon>
        <taxon>Viridiplantae</taxon>
        <taxon>Streptophyta</taxon>
        <taxon>Embryophyta</taxon>
        <taxon>Tracheophyta</taxon>
        <taxon>Spermatophyta</taxon>
        <taxon>Magnoliopsida</taxon>
        <taxon>eudicotyledons</taxon>
        <taxon>Gunneridae</taxon>
        <taxon>Pentapetalae</taxon>
        <taxon>asterids</taxon>
        <taxon>campanulids</taxon>
        <taxon>Asterales</taxon>
        <taxon>Asteraceae</taxon>
        <taxon>Asteroideae</taxon>
        <taxon>Heliantheae alliance</taxon>
        <taxon>Millerieae</taxon>
        <taxon>Smallanthus</taxon>
    </lineage>
</organism>
<dbReference type="EMBL" id="CM042035">
    <property type="protein sequence ID" value="KAI3755539.1"/>
    <property type="molecule type" value="Genomic_DNA"/>
</dbReference>
<reference evidence="2" key="1">
    <citation type="journal article" date="2022" name="Mol. Ecol. Resour.">
        <title>The genomes of chicory, endive, great burdock and yacon provide insights into Asteraceae palaeo-polyploidization history and plant inulin production.</title>
        <authorList>
            <person name="Fan W."/>
            <person name="Wang S."/>
            <person name="Wang H."/>
            <person name="Wang A."/>
            <person name="Jiang F."/>
            <person name="Liu H."/>
            <person name="Zhao H."/>
            <person name="Xu D."/>
            <person name="Zhang Y."/>
        </authorList>
    </citation>
    <scope>NUCLEOTIDE SEQUENCE [LARGE SCALE GENOMIC DNA]</scope>
    <source>
        <strain evidence="2">cv. Yunnan</strain>
    </source>
</reference>
<accession>A0ACB9E9F5</accession>
<proteinExistence type="predicted"/>
<reference evidence="1 2" key="2">
    <citation type="journal article" date="2022" name="Mol. Ecol. Resour.">
        <title>The genomes of chicory, endive, great burdock and yacon provide insights into Asteraceae paleo-polyploidization history and plant inulin production.</title>
        <authorList>
            <person name="Fan W."/>
            <person name="Wang S."/>
            <person name="Wang H."/>
            <person name="Wang A."/>
            <person name="Jiang F."/>
            <person name="Liu H."/>
            <person name="Zhao H."/>
            <person name="Xu D."/>
            <person name="Zhang Y."/>
        </authorList>
    </citation>
    <scope>NUCLEOTIDE SEQUENCE [LARGE SCALE GENOMIC DNA]</scope>
    <source>
        <strain evidence="2">cv. Yunnan</strain>
        <tissue evidence="1">Leaves</tissue>
    </source>
</reference>
<sequence length="169" mass="18393">MAFIRTYSTILLLVTMSLFSFGLSYDGIGTINDPPYLRTQSTQIFIHHCTHTHNTCLINYIVITASACYGFQDQGVMIAAANQDLWQGGAACGKYFQVTCTGGTNLGTPHPCTDTPTVTVMITDFCPPPGCKGDLDLSHESFSTIADPRAGGIKISYQQYALFIYSLLL</sequence>
<comment type="caution">
    <text evidence="1">The sequence shown here is derived from an EMBL/GenBank/DDBJ whole genome shotgun (WGS) entry which is preliminary data.</text>
</comment>
<dbReference type="Proteomes" id="UP001056120">
    <property type="component" value="Linkage Group LG18"/>
</dbReference>
<gene>
    <name evidence="1" type="ORF">L1987_55342</name>
</gene>
<name>A0ACB9E9F5_9ASTR</name>